<evidence type="ECO:0000313" key="3">
    <source>
        <dbReference type="Proteomes" id="UP000750711"/>
    </source>
</evidence>
<feature type="compositionally biased region" description="Polar residues" evidence="1">
    <location>
        <begin position="765"/>
        <end position="786"/>
    </location>
</feature>
<feature type="compositionally biased region" description="Acidic residues" evidence="1">
    <location>
        <begin position="542"/>
        <end position="560"/>
    </location>
</feature>
<feature type="region of interest" description="Disordered" evidence="1">
    <location>
        <begin position="1"/>
        <end position="60"/>
    </location>
</feature>
<feature type="compositionally biased region" description="Basic and acidic residues" evidence="1">
    <location>
        <begin position="727"/>
        <end position="764"/>
    </location>
</feature>
<reference evidence="2" key="1">
    <citation type="submission" date="2021-03" db="EMBL/GenBank/DDBJ databases">
        <title>Comparative genomics and phylogenomic investigation of the class Geoglossomycetes provide insights into ecological specialization and systematics.</title>
        <authorList>
            <person name="Melie T."/>
            <person name="Pirro S."/>
            <person name="Miller A.N."/>
            <person name="Quandt A."/>
        </authorList>
    </citation>
    <scope>NUCLEOTIDE SEQUENCE</scope>
    <source>
        <strain evidence="2">CAQ_001_2017</strain>
    </source>
</reference>
<sequence length="865" mass="95306">MTTLQPQPSSYLQSTLLEDQMELSPGPGVGDDIDIDLDLDAAPPNDQDNDYIIEDARPEDIAERMGPSIEAGNDDVMHDGDHTFTDDQERDVEFHDEELYNTHDQTLTDDISNNRRHSEYVPNLTMFGENGSSHSPRLSAPEDLAATDSEHQEINYTEDRTSNSGDSKNLTTEREAPTSNAQEVEAAPVTKQPPALSGHNALGSNQEDGDHEQAVSLDERSVQSVQATSSDGNDEDDDALTDTYEEEESNEPKDPPSGVAHIHPVVVIYEGNEISLFPPFKDDTSDTFFLPDESLARANICDLFEAIRSVLAGSISEDDELNTTVECLGLELSEDSIHARTTTLSQIVDLYVQLFRQDGVDEPDPLYMTLTTKVRFSKRFNEISSAAADGKGISQLPFWHGGGQDYGDYPTENTSHSEDIDHHPGWEADYASHRGSQSPAKDLENPDAIGSRGTGDHAALSLTATDRKDPQELIGATRSSIPRTSSDVAESARANNDEAHEVQRSSAKIATDGLPEEGHSQDEPVVDTDHQETVQETTSYQAEDELRDDDLIDYDDDDDGAGQYTSTGSSTLQSDDRRTSNEAEYAAINAVASRRNPVNDLSHESLNDTPQDSTHSENEQEDDFVQPGVSGYEEDYEQYNDEDNDDDGSQQYGGEAEHTQSELYEDSERYTENAHLNEYTGFQESTENEYAPENWNSTAWHPEEQAIIGDNREEYYQQDDVQGDGSEGVHPEGSRYVSEHTNLDLHFDEEGEERAVHDSQRDGPDQTNGSGHATSGISASIDTSGEQYLGETGKSTGVGEDEALYDDDDVLSDTFYDRDGSVGTPDSGQAASQAHRDSTKRTLDEAEDTGILEGDRQDSKRMRSR</sequence>
<feature type="compositionally biased region" description="Basic and acidic residues" evidence="1">
    <location>
        <begin position="655"/>
        <end position="672"/>
    </location>
</feature>
<feature type="compositionally biased region" description="Basic and acidic residues" evidence="1">
    <location>
        <begin position="516"/>
        <end position="533"/>
    </location>
</feature>
<feature type="compositionally biased region" description="Acidic residues" evidence="1">
    <location>
        <begin position="632"/>
        <end position="648"/>
    </location>
</feature>
<dbReference type="Pfam" id="PF10336">
    <property type="entry name" value="DUF2420"/>
    <property type="match status" value="1"/>
</dbReference>
<feature type="compositionally biased region" description="Acidic residues" evidence="1">
    <location>
        <begin position="799"/>
        <end position="811"/>
    </location>
</feature>
<feature type="compositionally biased region" description="Polar residues" evidence="1">
    <location>
        <begin position="563"/>
        <end position="573"/>
    </location>
</feature>
<feature type="compositionally biased region" description="Basic and acidic residues" evidence="1">
    <location>
        <begin position="853"/>
        <end position="865"/>
    </location>
</feature>
<comment type="caution">
    <text evidence="2">The sequence shown here is derived from an EMBL/GenBank/DDBJ whole genome shotgun (WGS) entry which is preliminary data.</text>
</comment>
<keyword evidence="3" id="KW-1185">Reference proteome</keyword>
<feature type="region of interest" description="Disordered" evidence="1">
    <location>
        <begin position="124"/>
        <end position="259"/>
    </location>
</feature>
<feature type="compositionally biased region" description="Basic and acidic residues" evidence="1">
    <location>
        <begin position="211"/>
        <end position="221"/>
    </location>
</feature>
<protein>
    <submittedName>
        <fullName evidence="2">Uncharacterized protein</fullName>
    </submittedName>
</protein>
<dbReference type="AlphaFoldDB" id="A0A9P8L969"/>
<feature type="compositionally biased region" description="Basic and acidic residues" evidence="1">
    <location>
        <begin position="834"/>
        <end position="844"/>
    </location>
</feature>
<feature type="compositionally biased region" description="Polar residues" evidence="1">
    <location>
        <begin position="477"/>
        <end position="488"/>
    </location>
</feature>
<feature type="compositionally biased region" description="Polar residues" evidence="1">
    <location>
        <begin position="1"/>
        <end position="17"/>
    </location>
</feature>
<dbReference type="InterPro" id="IPR018822">
    <property type="entry name" value="UPF0646"/>
</dbReference>
<dbReference type="Proteomes" id="UP000750711">
    <property type="component" value="Unassembled WGS sequence"/>
</dbReference>
<dbReference type="EMBL" id="JAGHQM010001027">
    <property type="protein sequence ID" value="KAH0556742.1"/>
    <property type="molecule type" value="Genomic_DNA"/>
</dbReference>
<organism evidence="2 3">
    <name type="scientific">Trichoglossum hirsutum</name>
    <dbReference type="NCBI Taxonomy" id="265104"/>
    <lineage>
        <taxon>Eukaryota</taxon>
        <taxon>Fungi</taxon>
        <taxon>Dikarya</taxon>
        <taxon>Ascomycota</taxon>
        <taxon>Pezizomycotina</taxon>
        <taxon>Geoglossomycetes</taxon>
        <taxon>Geoglossales</taxon>
        <taxon>Geoglossaceae</taxon>
        <taxon>Trichoglossum</taxon>
    </lineage>
</organism>
<evidence type="ECO:0000313" key="2">
    <source>
        <dbReference type="EMBL" id="KAH0556742.1"/>
    </source>
</evidence>
<feature type="compositionally biased region" description="Basic and acidic residues" evidence="1">
    <location>
        <begin position="148"/>
        <end position="161"/>
    </location>
</feature>
<gene>
    <name evidence="2" type="ORF">GP486_005469</name>
</gene>
<feature type="region of interest" description="Disordered" evidence="1">
    <location>
        <begin position="404"/>
        <end position="865"/>
    </location>
</feature>
<feature type="compositionally biased region" description="Polar residues" evidence="1">
    <location>
        <begin position="222"/>
        <end position="231"/>
    </location>
</feature>
<feature type="compositionally biased region" description="Acidic residues" evidence="1">
    <location>
        <begin position="232"/>
        <end position="249"/>
    </location>
</feature>
<accession>A0A9P8L969</accession>
<feature type="compositionally biased region" description="Basic and acidic residues" evidence="1">
    <location>
        <begin position="415"/>
        <end position="432"/>
    </location>
</feature>
<proteinExistence type="predicted"/>
<name>A0A9P8L969_9PEZI</name>
<evidence type="ECO:0000256" key="1">
    <source>
        <dbReference type="SAM" id="MobiDB-lite"/>
    </source>
</evidence>